<keyword evidence="2" id="KW-1185">Reference proteome</keyword>
<evidence type="ECO:0000313" key="2">
    <source>
        <dbReference type="Proteomes" id="UP000722485"/>
    </source>
</evidence>
<reference evidence="1" key="1">
    <citation type="submission" date="2020-03" db="EMBL/GenBank/DDBJ databases">
        <title>Draft Genome Sequence of Cylindrodendrum hubeiense.</title>
        <authorList>
            <person name="Buettner E."/>
            <person name="Kellner H."/>
        </authorList>
    </citation>
    <scope>NUCLEOTIDE SEQUENCE</scope>
    <source>
        <strain evidence="1">IHI 201604</strain>
    </source>
</reference>
<dbReference type="OrthoDB" id="6513042at2759"/>
<dbReference type="AlphaFoldDB" id="A0A9P5LES4"/>
<evidence type="ECO:0000313" key="1">
    <source>
        <dbReference type="EMBL" id="KAF7555548.1"/>
    </source>
</evidence>
<dbReference type="Proteomes" id="UP000722485">
    <property type="component" value="Unassembled WGS sequence"/>
</dbReference>
<accession>A0A9P5LES4</accession>
<gene>
    <name evidence="1" type="ORF">G7Z17_g2089</name>
</gene>
<name>A0A9P5LES4_9HYPO</name>
<sequence>MSQSTEKVTEHGVNFTKPCVMLVDGLDDAMFGGKGLVAGSDISLNIVSHKKDDTSPSMSECATPPPWMGFSISLPANESNDKYGVGVVYHVHMETGEITTSDEHIIEVKFPRAQIVSSIRPLDSAAHGQFTGEEDMTVVEVCLEDGADVEVAGWSRPVRNISPSRERSLKPMDPIVNGKTLIDIINQRKFTFIVSAPEKVIAAEWDEAKLQS</sequence>
<organism evidence="1 2">
    <name type="scientific">Cylindrodendrum hubeiense</name>
    <dbReference type="NCBI Taxonomy" id="595255"/>
    <lineage>
        <taxon>Eukaryota</taxon>
        <taxon>Fungi</taxon>
        <taxon>Dikarya</taxon>
        <taxon>Ascomycota</taxon>
        <taxon>Pezizomycotina</taxon>
        <taxon>Sordariomycetes</taxon>
        <taxon>Hypocreomycetidae</taxon>
        <taxon>Hypocreales</taxon>
        <taxon>Nectriaceae</taxon>
        <taxon>Cylindrodendrum</taxon>
    </lineage>
</organism>
<dbReference type="EMBL" id="JAANBB010000019">
    <property type="protein sequence ID" value="KAF7555548.1"/>
    <property type="molecule type" value="Genomic_DNA"/>
</dbReference>
<proteinExistence type="predicted"/>
<comment type="caution">
    <text evidence="1">The sequence shown here is derived from an EMBL/GenBank/DDBJ whole genome shotgun (WGS) entry which is preliminary data.</text>
</comment>
<protein>
    <submittedName>
        <fullName evidence="1">Uncharacterized protein</fullName>
    </submittedName>
</protein>